<feature type="transmembrane region" description="Helical" evidence="5">
    <location>
        <begin position="260"/>
        <end position="277"/>
    </location>
</feature>
<feature type="transmembrane region" description="Helical" evidence="5">
    <location>
        <begin position="125"/>
        <end position="143"/>
    </location>
</feature>
<dbReference type="Proteomes" id="UP000681610">
    <property type="component" value="Unassembled WGS sequence"/>
</dbReference>
<feature type="transmembrane region" description="Helical" evidence="5">
    <location>
        <begin position="97"/>
        <end position="113"/>
    </location>
</feature>
<gene>
    <name evidence="7" type="ORF">J4N46_06240</name>
</gene>
<reference evidence="7 8" key="1">
    <citation type="submission" date="2021-03" db="EMBL/GenBank/DDBJ databases">
        <title>Isolation and description of Capnocytophaga bilenii sp. nov., a novel Capnocytophaga species, isolated from a gingivitis subject.</title>
        <authorList>
            <person name="Antezack A."/>
            <person name="Monnet-Corti V."/>
            <person name="La Scola B."/>
        </authorList>
    </citation>
    <scope>NUCLEOTIDE SEQUENCE [LARGE SCALE GENOMIC DNA]</scope>
    <source>
        <strain evidence="7 8">Marseille-Q4570</strain>
    </source>
</reference>
<evidence type="ECO:0000256" key="2">
    <source>
        <dbReference type="ARBA" id="ARBA00022692"/>
    </source>
</evidence>
<keyword evidence="2 5" id="KW-0812">Transmembrane</keyword>
<evidence type="ECO:0000313" key="8">
    <source>
        <dbReference type="Proteomes" id="UP000681610"/>
    </source>
</evidence>
<dbReference type="PANTHER" id="PTHR37422">
    <property type="entry name" value="TEICHURONIC ACID BIOSYNTHESIS PROTEIN TUAE"/>
    <property type="match status" value="1"/>
</dbReference>
<feature type="transmembrane region" description="Helical" evidence="5">
    <location>
        <begin position="42"/>
        <end position="61"/>
    </location>
</feature>
<comment type="subcellular location">
    <subcellularLocation>
        <location evidence="1">Membrane</location>
        <topology evidence="1">Multi-pass membrane protein</topology>
    </subcellularLocation>
</comment>
<evidence type="ECO:0000256" key="5">
    <source>
        <dbReference type="SAM" id="Phobius"/>
    </source>
</evidence>
<keyword evidence="7" id="KW-0436">Ligase</keyword>
<keyword evidence="8" id="KW-1185">Reference proteome</keyword>
<feature type="transmembrane region" description="Helical" evidence="5">
    <location>
        <begin position="283"/>
        <end position="300"/>
    </location>
</feature>
<evidence type="ECO:0000259" key="6">
    <source>
        <dbReference type="Pfam" id="PF04932"/>
    </source>
</evidence>
<feature type="transmembrane region" description="Helical" evidence="5">
    <location>
        <begin position="155"/>
        <end position="171"/>
    </location>
</feature>
<evidence type="ECO:0000256" key="4">
    <source>
        <dbReference type="ARBA" id="ARBA00023136"/>
    </source>
</evidence>
<dbReference type="PANTHER" id="PTHR37422:SF17">
    <property type="entry name" value="O-ANTIGEN LIGASE"/>
    <property type="match status" value="1"/>
</dbReference>
<keyword evidence="4 5" id="KW-0472">Membrane</keyword>
<dbReference type="InterPro" id="IPR051533">
    <property type="entry name" value="WaaL-like"/>
</dbReference>
<feature type="transmembrane region" description="Helical" evidence="5">
    <location>
        <begin position="178"/>
        <end position="201"/>
    </location>
</feature>
<evidence type="ECO:0000256" key="1">
    <source>
        <dbReference type="ARBA" id="ARBA00004141"/>
    </source>
</evidence>
<feature type="transmembrane region" description="Helical" evidence="5">
    <location>
        <begin position="380"/>
        <end position="400"/>
    </location>
</feature>
<feature type="transmembrane region" description="Helical" evidence="5">
    <location>
        <begin position="236"/>
        <end position="253"/>
    </location>
</feature>
<feature type="transmembrane region" description="Helical" evidence="5">
    <location>
        <begin position="312"/>
        <end position="335"/>
    </location>
</feature>
<name>A0ABS3PXG4_9FLAO</name>
<sequence length="458" mass="53811">MTNLMHKITNLYFPIFSLVALLLSFIGSYYHPELWTRENFSLLFFKIGFYFCPFLVALWMFFRHKILFTRGEYLRSLIICTGVAIVFLWTYKHKITLRLDLLLLFLCALYGLIYRQYIKPNKVMLSFFALIALKYLGILWSEYKEFAWYDMFDDMLYLLLAAPIVCLFFRVKKAETRTFVVLSFKLFLLLLTLNICTYILVSKNIGIPFFSFFTLNKGYMPSREVLSWSVFRHPSFIAWVMLLVWGLGVLLGYRKDSKYISSFEVILYGILLLFFSFIVQARIVIIGLPLCVFLLLWFHFTKKWSNKKRVSAEMLILLIVSLCVYLLITHISYFFDPIREKMLSSAYQHIFEHPIIGSGSATEKMLSREVVGQMHIHNDFLAIMIDLGGIGLSLLLLWLFFTYQKSILAKDNSIAFTIIVFLLLMNTDVIINYFAGILILFPFLIFIFFKEDENIVQS</sequence>
<organism evidence="7 8">
    <name type="scientific">Capnocytophaga bilenii</name>
    <dbReference type="NCBI Taxonomy" id="2819369"/>
    <lineage>
        <taxon>Bacteria</taxon>
        <taxon>Pseudomonadati</taxon>
        <taxon>Bacteroidota</taxon>
        <taxon>Flavobacteriia</taxon>
        <taxon>Flavobacteriales</taxon>
        <taxon>Flavobacteriaceae</taxon>
        <taxon>Capnocytophaga</taxon>
    </lineage>
</organism>
<protein>
    <submittedName>
        <fullName evidence="7">O-antigen ligase family protein</fullName>
    </submittedName>
</protein>
<accession>A0ABS3PXG4</accession>
<dbReference type="EMBL" id="JAGDYP010000004">
    <property type="protein sequence ID" value="MBO1884018.1"/>
    <property type="molecule type" value="Genomic_DNA"/>
</dbReference>
<evidence type="ECO:0000256" key="3">
    <source>
        <dbReference type="ARBA" id="ARBA00022989"/>
    </source>
</evidence>
<comment type="caution">
    <text evidence="7">The sequence shown here is derived from an EMBL/GenBank/DDBJ whole genome shotgun (WGS) entry which is preliminary data.</text>
</comment>
<dbReference type="Pfam" id="PF04932">
    <property type="entry name" value="Wzy_C"/>
    <property type="match status" value="1"/>
</dbReference>
<feature type="transmembrane region" description="Helical" evidence="5">
    <location>
        <begin position="73"/>
        <end position="91"/>
    </location>
</feature>
<proteinExistence type="predicted"/>
<keyword evidence="3 5" id="KW-1133">Transmembrane helix</keyword>
<evidence type="ECO:0000313" key="7">
    <source>
        <dbReference type="EMBL" id="MBO1884018.1"/>
    </source>
</evidence>
<feature type="transmembrane region" description="Helical" evidence="5">
    <location>
        <begin position="12"/>
        <end position="30"/>
    </location>
</feature>
<dbReference type="InterPro" id="IPR007016">
    <property type="entry name" value="O-antigen_ligase-rel_domated"/>
</dbReference>
<feature type="transmembrane region" description="Helical" evidence="5">
    <location>
        <begin position="430"/>
        <end position="449"/>
    </location>
</feature>
<dbReference type="GO" id="GO:0016874">
    <property type="term" value="F:ligase activity"/>
    <property type="evidence" value="ECO:0007669"/>
    <property type="project" value="UniProtKB-KW"/>
</dbReference>
<feature type="domain" description="O-antigen ligase-related" evidence="6">
    <location>
        <begin position="270"/>
        <end position="396"/>
    </location>
</feature>